<dbReference type="InterPro" id="IPR012349">
    <property type="entry name" value="Split_barrel_FMN-bd"/>
</dbReference>
<organism evidence="2">
    <name type="scientific">marine sediment metagenome</name>
    <dbReference type="NCBI Taxonomy" id="412755"/>
    <lineage>
        <taxon>unclassified sequences</taxon>
        <taxon>metagenomes</taxon>
        <taxon>ecological metagenomes</taxon>
    </lineage>
</organism>
<evidence type="ECO:0000259" key="1">
    <source>
        <dbReference type="Pfam" id="PF01243"/>
    </source>
</evidence>
<feature type="domain" description="Pyridoxamine 5'-phosphate oxidase N-terminal" evidence="1">
    <location>
        <begin position="8"/>
        <end position="114"/>
    </location>
</feature>
<name>X1VUG2_9ZZZZ</name>
<sequence length="180" mass="20772">MKAKKELKEVVLDYLSHHNTMTLATVRNNSPWAASLFYANKGFTLYYISNPNVCLHCQNIAANSHVAVTIDENYSLNSMDDWRKVKGIQMEGIAEMLITEEEISQAVEVYVRKYPFVSVYLRSVVSFPRVVSFLETVAKRLKLVPDFTASSENKFYKVTPTRVWFVDNETSFEKRQEVIL</sequence>
<reference evidence="2" key="1">
    <citation type="journal article" date="2014" name="Front. Microbiol.">
        <title>High frequency of phylogenetically diverse reductive dehalogenase-homologous genes in deep subseafloor sedimentary metagenomes.</title>
        <authorList>
            <person name="Kawai M."/>
            <person name="Futagami T."/>
            <person name="Toyoda A."/>
            <person name="Takaki Y."/>
            <person name="Nishi S."/>
            <person name="Hori S."/>
            <person name="Arai W."/>
            <person name="Tsubouchi T."/>
            <person name="Morono Y."/>
            <person name="Uchiyama I."/>
            <person name="Ito T."/>
            <person name="Fujiyama A."/>
            <person name="Inagaki F."/>
            <person name="Takami H."/>
        </authorList>
    </citation>
    <scope>NUCLEOTIDE SEQUENCE</scope>
    <source>
        <strain evidence="2">Expedition CK06-06</strain>
    </source>
</reference>
<comment type="caution">
    <text evidence="2">The sequence shown here is derived from an EMBL/GenBank/DDBJ whole genome shotgun (WGS) entry which is preliminary data.</text>
</comment>
<dbReference type="AlphaFoldDB" id="X1VUG2"/>
<dbReference type="Gene3D" id="2.30.110.10">
    <property type="entry name" value="Electron Transport, Fmn-binding Protein, Chain A"/>
    <property type="match status" value="1"/>
</dbReference>
<dbReference type="Pfam" id="PF01243">
    <property type="entry name" value="PNPOx_N"/>
    <property type="match status" value="1"/>
</dbReference>
<gene>
    <name evidence="2" type="ORF">S12H4_56229</name>
</gene>
<dbReference type="InterPro" id="IPR011576">
    <property type="entry name" value="Pyridox_Oxase_N"/>
</dbReference>
<proteinExistence type="predicted"/>
<dbReference type="EMBL" id="BARW01036177">
    <property type="protein sequence ID" value="GAJ24832.1"/>
    <property type="molecule type" value="Genomic_DNA"/>
</dbReference>
<dbReference type="SUPFAM" id="SSF50475">
    <property type="entry name" value="FMN-binding split barrel"/>
    <property type="match status" value="1"/>
</dbReference>
<accession>X1VUG2</accession>
<protein>
    <recommendedName>
        <fullName evidence="1">Pyridoxamine 5'-phosphate oxidase N-terminal domain-containing protein</fullName>
    </recommendedName>
</protein>
<evidence type="ECO:0000313" key="2">
    <source>
        <dbReference type="EMBL" id="GAJ24832.1"/>
    </source>
</evidence>